<dbReference type="GO" id="GO:0016706">
    <property type="term" value="F:2-oxoglutarate-dependent dioxygenase activity"/>
    <property type="evidence" value="ECO:0007669"/>
    <property type="project" value="UniProtKB-ARBA"/>
</dbReference>
<reference evidence="2" key="1">
    <citation type="submission" date="2021-03" db="EMBL/GenBank/DDBJ databases">
        <title>Streptomyces poriferae sp. nov., a novel marine sponge-derived Actinobacteria species with anti-MRSA activity.</title>
        <authorList>
            <person name="Sandoval-Powers M."/>
            <person name="Kralova S."/>
            <person name="Nguyen G.-S."/>
            <person name="Fawwal D."/>
            <person name="Degnes K."/>
            <person name="Klinkenberg G."/>
            <person name="Sletta H."/>
            <person name="Wentzel A."/>
            <person name="Liles M.R."/>
        </authorList>
    </citation>
    <scope>NUCLEOTIDE SEQUENCE</scope>
    <source>
        <strain evidence="2">DSM 41794</strain>
    </source>
</reference>
<dbReference type="PANTHER" id="PTHR20883:SF48">
    <property type="entry name" value="ECTOINE DIOXYGENASE"/>
    <property type="match status" value="1"/>
</dbReference>
<gene>
    <name evidence="2" type="ORF">J0695_24645</name>
</gene>
<dbReference type="InterPro" id="IPR008775">
    <property type="entry name" value="Phytyl_CoA_dOase-like"/>
</dbReference>
<dbReference type="EMBL" id="JAFLRJ010000248">
    <property type="protein sequence ID" value="MBO0514961.1"/>
    <property type="molecule type" value="Genomic_DNA"/>
</dbReference>
<dbReference type="Proteomes" id="UP000664167">
    <property type="component" value="Unassembled WGS sequence"/>
</dbReference>
<keyword evidence="3" id="KW-1185">Reference proteome</keyword>
<evidence type="ECO:0000313" key="2">
    <source>
        <dbReference type="EMBL" id="MBO0514961.1"/>
    </source>
</evidence>
<dbReference type="AlphaFoldDB" id="A0A939FB06"/>
<name>A0A939FB06_9ACTN</name>
<evidence type="ECO:0000313" key="3">
    <source>
        <dbReference type="Proteomes" id="UP000664167"/>
    </source>
</evidence>
<dbReference type="SUPFAM" id="SSF51197">
    <property type="entry name" value="Clavaminate synthase-like"/>
    <property type="match status" value="1"/>
</dbReference>
<dbReference type="RefSeq" id="WP_206965208.1">
    <property type="nucleotide sequence ID" value="NZ_BAAAJJ010000028.1"/>
</dbReference>
<evidence type="ECO:0000256" key="1">
    <source>
        <dbReference type="SAM" id="MobiDB-lite"/>
    </source>
</evidence>
<proteinExistence type="predicted"/>
<feature type="region of interest" description="Disordered" evidence="1">
    <location>
        <begin position="217"/>
        <end position="250"/>
    </location>
</feature>
<dbReference type="Pfam" id="PF05721">
    <property type="entry name" value="PhyH"/>
    <property type="match status" value="1"/>
</dbReference>
<comment type="caution">
    <text evidence="2">The sequence shown here is derived from an EMBL/GenBank/DDBJ whole genome shotgun (WGS) entry which is preliminary data.</text>
</comment>
<keyword evidence="2" id="KW-0223">Dioxygenase</keyword>
<sequence>MAHSVTEDQAAAYHRDGFVRIPEIIDKEDAARYAKAALAARDRVSDLPADPAFTHVMQLWKHDETLRELTLSPVVAAAATALAGVPLRLYHDHLLIKEPHNGAATEFHQDQPYWPHLGSRHSLSAWIALVDVPVSRGCMSFIPGTHRLDDLHPQDLRDADNLMRVFPHLRWEPRVTVPLRAGDCTFHHSLTAHTASPNLTDDPRIAHVVVYMDADTRYDPRPRPAAGPLPEPDGTTAGTVFPDDDFPRLP</sequence>
<dbReference type="GO" id="GO:0005506">
    <property type="term" value="F:iron ion binding"/>
    <property type="evidence" value="ECO:0007669"/>
    <property type="project" value="UniProtKB-ARBA"/>
</dbReference>
<protein>
    <submittedName>
        <fullName evidence="2">Phytanoyl-CoA dioxygenase family protein</fullName>
    </submittedName>
</protein>
<dbReference type="PANTHER" id="PTHR20883">
    <property type="entry name" value="PHYTANOYL-COA DIOXYGENASE DOMAIN CONTAINING 1"/>
    <property type="match status" value="1"/>
</dbReference>
<dbReference type="SMR" id="A0A939FB06"/>
<keyword evidence="2" id="KW-0560">Oxidoreductase</keyword>
<accession>A0A939FB06</accession>
<organism evidence="2 3">
    <name type="scientific">Streptomyces beijiangensis</name>
    <dbReference type="NCBI Taxonomy" id="163361"/>
    <lineage>
        <taxon>Bacteria</taxon>
        <taxon>Bacillati</taxon>
        <taxon>Actinomycetota</taxon>
        <taxon>Actinomycetes</taxon>
        <taxon>Kitasatosporales</taxon>
        <taxon>Streptomycetaceae</taxon>
        <taxon>Streptomyces</taxon>
    </lineage>
</organism>
<dbReference type="Gene3D" id="2.60.120.620">
    <property type="entry name" value="q2cbj1_9rhob like domain"/>
    <property type="match status" value="1"/>
</dbReference>